<dbReference type="RefSeq" id="WP_275420839.1">
    <property type="nucleotide sequence ID" value="NZ_CP106877.1"/>
</dbReference>
<dbReference type="Proteomes" id="UP001164726">
    <property type="component" value="Chromosome"/>
</dbReference>
<keyword evidence="1" id="KW-1133">Transmembrane helix</keyword>
<sequence length="77" mass="8765">MWAIFGILIVTALIIWIEVPSLLKNHERKELIGFSIILLLAFGLSVLEKSSVPLPNPLDVIVYIYRPISDWVFGMLK</sequence>
<reference evidence="2" key="1">
    <citation type="submission" date="2022-09" db="EMBL/GenBank/DDBJ databases">
        <title>Complete Genomes of Fervidibacillus albus and Fervidibacillus halotolerans isolated from tidal flat sediments.</title>
        <authorList>
            <person name="Kwon K.K."/>
            <person name="Yang S.-H."/>
            <person name="Park M.J."/>
            <person name="Oh H.-M."/>
        </authorList>
    </citation>
    <scope>NUCLEOTIDE SEQUENCE</scope>
    <source>
        <strain evidence="2">MEBiC13594</strain>
    </source>
</reference>
<dbReference type="EMBL" id="CP106877">
    <property type="protein sequence ID" value="WAA12710.1"/>
    <property type="molecule type" value="Genomic_DNA"/>
</dbReference>
<name>A0A9E8M0K5_9BACI</name>
<protein>
    <submittedName>
        <fullName evidence="2">Uncharacterized protein</fullName>
    </submittedName>
</protein>
<keyword evidence="1" id="KW-0472">Membrane</keyword>
<accession>A0A9E8M0K5</accession>
<gene>
    <name evidence="2" type="ORF">OE105_00770</name>
</gene>
<feature type="transmembrane region" description="Helical" evidence="1">
    <location>
        <begin position="30"/>
        <end position="47"/>
    </location>
</feature>
<evidence type="ECO:0000256" key="1">
    <source>
        <dbReference type="SAM" id="Phobius"/>
    </source>
</evidence>
<keyword evidence="1" id="KW-0812">Transmembrane</keyword>
<organism evidence="2 3">
    <name type="scientific">Fervidibacillus halotolerans</name>
    <dbReference type="NCBI Taxonomy" id="2980027"/>
    <lineage>
        <taxon>Bacteria</taxon>
        <taxon>Bacillati</taxon>
        <taxon>Bacillota</taxon>
        <taxon>Bacilli</taxon>
        <taxon>Bacillales</taxon>
        <taxon>Bacillaceae</taxon>
        <taxon>Fervidibacillus</taxon>
    </lineage>
</organism>
<keyword evidence="3" id="KW-1185">Reference proteome</keyword>
<dbReference type="AlphaFoldDB" id="A0A9E8M0K5"/>
<proteinExistence type="predicted"/>
<evidence type="ECO:0000313" key="3">
    <source>
        <dbReference type="Proteomes" id="UP001164726"/>
    </source>
</evidence>
<evidence type="ECO:0000313" key="2">
    <source>
        <dbReference type="EMBL" id="WAA12710.1"/>
    </source>
</evidence>
<feature type="transmembrane region" description="Helical" evidence="1">
    <location>
        <begin position="6"/>
        <end position="23"/>
    </location>
</feature>
<dbReference type="KEGG" id="fhl:OE105_00770"/>